<reference evidence="2" key="1">
    <citation type="journal article" date="2015" name="Nature">
        <title>Complex archaea that bridge the gap between prokaryotes and eukaryotes.</title>
        <authorList>
            <person name="Spang A."/>
            <person name="Saw J.H."/>
            <person name="Jorgensen S.L."/>
            <person name="Zaremba-Niedzwiedzka K."/>
            <person name="Martijn J."/>
            <person name="Lind A.E."/>
            <person name="van Eijk R."/>
            <person name="Schleper C."/>
            <person name="Guy L."/>
            <person name="Ettema T.J."/>
        </authorList>
    </citation>
    <scope>NUCLEOTIDE SEQUENCE</scope>
</reference>
<comment type="caution">
    <text evidence="2">The sequence shown here is derived from an EMBL/GenBank/DDBJ whole genome shotgun (WGS) entry which is preliminary data.</text>
</comment>
<dbReference type="Pfam" id="PF00188">
    <property type="entry name" value="CAP"/>
    <property type="match status" value="1"/>
</dbReference>
<gene>
    <name evidence="2" type="ORF">LCGC14_0069760</name>
</gene>
<sequence>MKYTLTFLVLIVSLLSSCSKKENSTTYQENALSNYTLDSSKAHSTLEAALFEMINDYRVDLGMNALEFESTTYYYASLHTAYMISKGNTSHDNFTIRAENIAKITDAVFVAENVAKNYDTIEDAFDSWKKSSGHRENLVGDYDYSAISIQQNSNGDLYFTQLFFR</sequence>
<proteinExistence type="predicted"/>
<name>A0A0F9YMV8_9ZZZZ</name>
<protein>
    <recommendedName>
        <fullName evidence="1">SCP domain-containing protein</fullName>
    </recommendedName>
</protein>
<evidence type="ECO:0000259" key="1">
    <source>
        <dbReference type="Pfam" id="PF00188"/>
    </source>
</evidence>
<organism evidence="2">
    <name type="scientific">marine sediment metagenome</name>
    <dbReference type="NCBI Taxonomy" id="412755"/>
    <lineage>
        <taxon>unclassified sequences</taxon>
        <taxon>metagenomes</taxon>
        <taxon>ecological metagenomes</taxon>
    </lineage>
</organism>
<dbReference type="PROSITE" id="PS51257">
    <property type="entry name" value="PROKAR_LIPOPROTEIN"/>
    <property type="match status" value="1"/>
</dbReference>
<dbReference type="Gene3D" id="3.40.33.10">
    <property type="entry name" value="CAP"/>
    <property type="match status" value="1"/>
</dbReference>
<dbReference type="PANTHER" id="PTHR31157:SF1">
    <property type="entry name" value="SCP DOMAIN-CONTAINING PROTEIN"/>
    <property type="match status" value="1"/>
</dbReference>
<dbReference type="AlphaFoldDB" id="A0A0F9YMV8"/>
<dbReference type="CDD" id="cd05379">
    <property type="entry name" value="CAP_bacterial"/>
    <property type="match status" value="1"/>
</dbReference>
<dbReference type="InterPro" id="IPR014044">
    <property type="entry name" value="CAP_dom"/>
</dbReference>
<dbReference type="EMBL" id="LAZR01000017">
    <property type="protein sequence ID" value="KKO05964.1"/>
    <property type="molecule type" value="Genomic_DNA"/>
</dbReference>
<evidence type="ECO:0000313" key="2">
    <source>
        <dbReference type="EMBL" id="KKO05964.1"/>
    </source>
</evidence>
<accession>A0A0F9YMV8</accession>
<feature type="domain" description="SCP" evidence="1">
    <location>
        <begin position="52"/>
        <end position="163"/>
    </location>
</feature>
<dbReference type="PANTHER" id="PTHR31157">
    <property type="entry name" value="SCP DOMAIN-CONTAINING PROTEIN"/>
    <property type="match status" value="1"/>
</dbReference>
<dbReference type="InterPro" id="IPR035940">
    <property type="entry name" value="CAP_sf"/>
</dbReference>
<dbReference type="SUPFAM" id="SSF55797">
    <property type="entry name" value="PR-1-like"/>
    <property type="match status" value="1"/>
</dbReference>